<feature type="coiled-coil region" evidence="1">
    <location>
        <begin position="195"/>
        <end position="299"/>
    </location>
</feature>
<feature type="compositionally biased region" description="Low complexity" evidence="2">
    <location>
        <begin position="653"/>
        <end position="666"/>
    </location>
</feature>
<reference evidence="4" key="3">
    <citation type="submission" date="2015-06" db="UniProtKB">
        <authorList>
            <consortium name="EnsemblMetazoa"/>
        </authorList>
    </citation>
    <scope>IDENTIFICATION</scope>
</reference>
<feature type="compositionally biased region" description="Polar residues" evidence="2">
    <location>
        <begin position="492"/>
        <end position="510"/>
    </location>
</feature>
<evidence type="ECO:0000313" key="5">
    <source>
        <dbReference type="Proteomes" id="UP000014760"/>
    </source>
</evidence>
<dbReference type="PANTHER" id="PTHR22028:SF5">
    <property type="entry name" value="COILED-COIL DOMAIN-CONTAINING PROTEIN 191"/>
    <property type="match status" value="1"/>
</dbReference>
<dbReference type="Proteomes" id="UP000014760">
    <property type="component" value="Unassembled WGS sequence"/>
</dbReference>
<sequence length="943" mass="111325">MSSGMKDLYKWERVSKPRVYSRSQRIASKNDIEDWVQKVEDASGMAAAATFGQPYMSKSRMGGHKQAKERIIDTHIHEAAYVEAQDLLQQWVEEKIHIDHESDYYEDPRKTKAEIRRDWDHLLDMNTDDDGDDDMELKSAAALKKKRDILVDEEEDVLVDAVMKNMLDKDLAEEDPSWRRLCDDEESRRTDPRMKMELRRQLVKENRAKREKERIEKKKEKLRKKETQFHARQIVKKEEQVKASRAKQEEHQIQMEMAKIRKEMEEERKQKQEAVRRRKAEEEAERRELELDVEEEDERQGEVMEAARQQMAQEREKALQRMQFIRVQNATQDLKLLQSHFSAWYRVVLERRLQHGKAQAMADWKLLLRSFNAWKHWTRSQTVERDASAHQMRLLQDQRKRVVAESHYQRSLMRRAMGAWLLFVKQQQAAKSLHQDQLQTKTKMAAFLDAASKGKLSNAKADEVQDNTKVEGMFTKDKRPSPIEETTDRSSARSPSRTGRNRSEGTQQPPLQAWQLTKKHAQVSKEELEKVSERQPQRVVQMNCMQHRHAAQQKILHQQQQQLKEQQRLIQEMQYLQQQQLLQQQLVAGQPPGPAAQSPGSAAQLLGSAAQPPGSAAKLPDAFPLEETEIVDTERSESTLTTVSQMTTERSDMTTSSQMTSQRPSSARQPVKTDPKHMHFLKSMEERAAERARIKQEREEKRRKLEQEKWEKLQAEEEEKMQELEADRRRKAEAYKEKKRLLQQKEEEKQHLQKRLAELTIVADEHRKKALLKYRGWKPWQRLIEMAHQREERAMEHARCTLLRKVLLSWHRSTEEDLQVKRRKADQMAEFILVRRCFNNLKRIGQQAVILEEKAVRFHAHKVLSACINAWADWAAEEKVNGWRKERVAKEHSVIRIQKNCLLAWKRFPVLIREEEMKEERRAEMRKKVASMLPDYSFNPPGS</sequence>
<feature type="compositionally biased region" description="Polar residues" evidence="2">
    <location>
        <begin position="638"/>
        <end position="648"/>
    </location>
</feature>
<evidence type="ECO:0008006" key="6">
    <source>
        <dbReference type="Google" id="ProtNLM"/>
    </source>
</evidence>
<feature type="region of interest" description="Disordered" evidence="2">
    <location>
        <begin position="455"/>
        <end position="514"/>
    </location>
</feature>
<dbReference type="HOGENOM" id="CLU_015375_0_0_1"/>
<organism evidence="3">
    <name type="scientific">Capitella teleta</name>
    <name type="common">Polychaete worm</name>
    <dbReference type="NCBI Taxonomy" id="283909"/>
    <lineage>
        <taxon>Eukaryota</taxon>
        <taxon>Metazoa</taxon>
        <taxon>Spiralia</taxon>
        <taxon>Lophotrochozoa</taxon>
        <taxon>Annelida</taxon>
        <taxon>Polychaeta</taxon>
        <taxon>Sedentaria</taxon>
        <taxon>Scolecida</taxon>
        <taxon>Capitellidae</taxon>
        <taxon>Capitella</taxon>
    </lineage>
</organism>
<reference evidence="3 5" key="2">
    <citation type="journal article" date="2013" name="Nature">
        <title>Insights into bilaterian evolution from three spiralian genomes.</title>
        <authorList>
            <person name="Simakov O."/>
            <person name="Marletaz F."/>
            <person name="Cho S.J."/>
            <person name="Edsinger-Gonzales E."/>
            <person name="Havlak P."/>
            <person name="Hellsten U."/>
            <person name="Kuo D.H."/>
            <person name="Larsson T."/>
            <person name="Lv J."/>
            <person name="Arendt D."/>
            <person name="Savage R."/>
            <person name="Osoegawa K."/>
            <person name="de Jong P."/>
            <person name="Grimwood J."/>
            <person name="Chapman J.A."/>
            <person name="Shapiro H."/>
            <person name="Aerts A."/>
            <person name="Otillar R.P."/>
            <person name="Terry A.Y."/>
            <person name="Boore J.L."/>
            <person name="Grigoriev I.V."/>
            <person name="Lindberg D.R."/>
            <person name="Seaver E.C."/>
            <person name="Weisblat D.A."/>
            <person name="Putnam N.H."/>
            <person name="Rokhsar D.S."/>
        </authorList>
    </citation>
    <scope>NUCLEOTIDE SEQUENCE</scope>
    <source>
        <strain evidence="3 5">I ESC-2004</strain>
    </source>
</reference>
<dbReference type="InterPro" id="IPR052270">
    <property type="entry name" value="CACF_protein"/>
</dbReference>
<feature type="coiled-coil region" evidence="1">
    <location>
        <begin position="684"/>
        <end position="769"/>
    </location>
</feature>
<accession>R7U992</accession>
<dbReference type="EnsemblMetazoa" id="CapteT221118">
    <property type="protein sequence ID" value="CapteP221118"/>
    <property type="gene ID" value="CapteG221118"/>
</dbReference>
<dbReference type="OrthoDB" id="6256972at2759"/>
<feature type="region of interest" description="Disordered" evidence="2">
    <location>
        <begin position="589"/>
        <end position="676"/>
    </location>
</feature>
<keyword evidence="5" id="KW-1185">Reference proteome</keyword>
<dbReference type="PANTHER" id="PTHR22028">
    <property type="entry name" value="SFI1 SPINDLE BODY DOMAIN-CONTAINING PROTEIN-RELATED"/>
    <property type="match status" value="1"/>
</dbReference>
<keyword evidence="1" id="KW-0175">Coiled coil</keyword>
<dbReference type="EMBL" id="AMQN01009725">
    <property type="status" value="NOT_ANNOTATED_CDS"/>
    <property type="molecule type" value="Genomic_DNA"/>
</dbReference>
<evidence type="ECO:0000256" key="1">
    <source>
        <dbReference type="SAM" id="Coils"/>
    </source>
</evidence>
<feature type="compositionally biased region" description="Low complexity" evidence="2">
    <location>
        <begin position="589"/>
        <end position="606"/>
    </location>
</feature>
<evidence type="ECO:0000256" key="2">
    <source>
        <dbReference type="SAM" id="MobiDB-lite"/>
    </source>
</evidence>
<protein>
    <recommendedName>
        <fullName evidence="6">Sfi1 spindle body domain-containing protein</fullName>
    </recommendedName>
</protein>
<evidence type="ECO:0000313" key="4">
    <source>
        <dbReference type="EnsemblMetazoa" id="CapteP221118"/>
    </source>
</evidence>
<reference evidence="5" key="1">
    <citation type="submission" date="2012-12" db="EMBL/GenBank/DDBJ databases">
        <authorList>
            <person name="Hellsten U."/>
            <person name="Grimwood J."/>
            <person name="Chapman J.A."/>
            <person name="Shapiro H."/>
            <person name="Aerts A."/>
            <person name="Otillar R.P."/>
            <person name="Terry A.Y."/>
            <person name="Boore J.L."/>
            <person name="Simakov O."/>
            <person name="Marletaz F."/>
            <person name="Cho S.-J."/>
            <person name="Edsinger-Gonzales E."/>
            <person name="Havlak P."/>
            <person name="Kuo D.-H."/>
            <person name="Larsson T."/>
            <person name="Lv J."/>
            <person name="Arendt D."/>
            <person name="Savage R."/>
            <person name="Osoegawa K."/>
            <person name="de Jong P."/>
            <person name="Lindberg D.R."/>
            <person name="Seaver E.C."/>
            <person name="Weisblat D.A."/>
            <person name="Putnam N.H."/>
            <person name="Grigoriev I.V."/>
            <person name="Rokhsar D.S."/>
        </authorList>
    </citation>
    <scope>NUCLEOTIDE SEQUENCE</scope>
    <source>
        <strain evidence="5">I ESC-2004</strain>
    </source>
</reference>
<dbReference type="EMBL" id="KB306072">
    <property type="protein sequence ID" value="ELU00378.1"/>
    <property type="molecule type" value="Genomic_DNA"/>
</dbReference>
<evidence type="ECO:0000313" key="3">
    <source>
        <dbReference type="EMBL" id="ELU00378.1"/>
    </source>
</evidence>
<dbReference type="AlphaFoldDB" id="R7U992"/>
<name>R7U992_CAPTE</name>
<dbReference type="OMA" id="NRWKQFT"/>
<gene>
    <name evidence="3" type="ORF">CAPTEDRAFT_221118</name>
</gene>
<proteinExistence type="predicted"/>
<feature type="compositionally biased region" description="Basic and acidic residues" evidence="2">
    <location>
        <begin position="460"/>
        <end position="491"/>
    </location>
</feature>